<dbReference type="EMBL" id="QNGE01006823">
    <property type="protein sequence ID" value="KAA3671272.1"/>
    <property type="molecule type" value="Genomic_DNA"/>
</dbReference>
<evidence type="ECO:0000313" key="2">
    <source>
        <dbReference type="EMBL" id="KAA3671272.1"/>
    </source>
</evidence>
<protein>
    <recommendedName>
        <fullName evidence="1">Epg5-like central TPR repeats domain-containing protein</fullName>
    </recommendedName>
</protein>
<proteinExistence type="predicted"/>
<feature type="non-terminal residue" evidence="2">
    <location>
        <position position="309"/>
    </location>
</feature>
<dbReference type="AlphaFoldDB" id="A0A5J4N6V8"/>
<name>A0A5J4N6V8_9TREM</name>
<comment type="caution">
    <text evidence="2">The sequence shown here is derived from an EMBL/GenBank/DDBJ whole genome shotgun (WGS) entry which is preliminary data.</text>
</comment>
<dbReference type="InterPro" id="IPR059030">
    <property type="entry name" value="TPR_Epg5_mid"/>
</dbReference>
<sequence>MLGLPNWQTEYGPWQAAKKQNSDRELARAKKRMRREAPTQGYQDPTDVLQAAEEFLTSLSAGYGRVLDLFVALPHLSAVLLPTFIAPTPGPCSKRMKPNEPHPLFSIYERLMDIRSRCGPEVAFKILATVNINLWFENCEDRQTTPPPIALFHALCRCVKQTTAVSDSQTETDKDLHQLCLKHLRILLRLHLSELLSSAWAQLLQDICDIRTLPIWISLAELAETEVKEFGSLTISTEKLIILLNTTSSTFSKISTLSSGINETLYDEFFHAAPADLIEAVLSLLYILLRELGVKLGCCVRAKHMTVAH</sequence>
<organism evidence="2 3">
    <name type="scientific">Paragonimus westermani</name>
    <dbReference type="NCBI Taxonomy" id="34504"/>
    <lineage>
        <taxon>Eukaryota</taxon>
        <taxon>Metazoa</taxon>
        <taxon>Spiralia</taxon>
        <taxon>Lophotrochozoa</taxon>
        <taxon>Platyhelminthes</taxon>
        <taxon>Trematoda</taxon>
        <taxon>Digenea</taxon>
        <taxon>Plagiorchiida</taxon>
        <taxon>Troglotremata</taxon>
        <taxon>Troglotrematidae</taxon>
        <taxon>Paragonimus</taxon>
    </lineage>
</organism>
<keyword evidence="3" id="KW-1185">Reference proteome</keyword>
<accession>A0A5J4N6V8</accession>
<dbReference type="Pfam" id="PF26103">
    <property type="entry name" value="TPR_Epg5"/>
    <property type="match status" value="1"/>
</dbReference>
<evidence type="ECO:0000259" key="1">
    <source>
        <dbReference type="Pfam" id="PF26103"/>
    </source>
</evidence>
<evidence type="ECO:0000313" key="3">
    <source>
        <dbReference type="Proteomes" id="UP000324629"/>
    </source>
</evidence>
<gene>
    <name evidence="2" type="ORF">DEA37_0013872</name>
</gene>
<dbReference type="Proteomes" id="UP000324629">
    <property type="component" value="Unassembled WGS sequence"/>
</dbReference>
<feature type="domain" description="Epg5-like central TPR repeats" evidence="1">
    <location>
        <begin position="65"/>
        <end position="209"/>
    </location>
</feature>
<reference evidence="2 3" key="1">
    <citation type="journal article" date="2019" name="Gigascience">
        <title>Whole-genome sequence of the oriental lung fluke Paragonimus westermani.</title>
        <authorList>
            <person name="Oey H."/>
            <person name="Zakrzewski M."/>
            <person name="Narain K."/>
            <person name="Devi K.R."/>
            <person name="Agatsuma T."/>
            <person name="Nawaratna S."/>
            <person name="Gobert G.N."/>
            <person name="Jones M.K."/>
            <person name="Ragan M.A."/>
            <person name="McManus D.P."/>
            <person name="Krause L."/>
        </authorList>
    </citation>
    <scope>NUCLEOTIDE SEQUENCE [LARGE SCALE GENOMIC DNA]</scope>
    <source>
        <strain evidence="2 3">IND2009</strain>
    </source>
</reference>